<accession>A0A6C0ATE8</accession>
<sequence length="347" mass="41072">MDLLKRFPQFELSYETISHKKVPEHYDICMAIPTGKKVFIWFTFHQDNDVCFLLDINKDKRIYQSTKLDITFEPSLSLGTVLYGTIIVEEGSNRRRFVAEDIFYFKGIALKKSLLTEKLSFLHQFMNIVAIDRTRPTNEVMFYLPVIWNYLADGTENYGHLSLELKQKIGYSIHHLQYRSTKEISPYLNFLLANAINRKLTDSTKSMKNKSPTIHKFEMSRGRPDYSKPQYKYRTIFQVTADIQYDIYHLFAYGKNKMPIYYNVAHIPNYKTSVFMNGLFRNIRENKNLDYIEESDDEDDFQNEDLDKYVDINKVLLIECIFSNNFKKWIPLKVVDKNSKVVHISQL</sequence>
<reference evidence="1" key="1">
    <citation type="journal article" date="2020" name="Nature">
        <title>Giant virus diversity and host interactions through global metagenomics.</title>
        <authorList>
            <person name="Schulz F."/>
            <person name="Roux S."/>
            <person name="Paez-Espino D."/>
            <person name="Jungbluth S."/>
            <person name="Walsh D.A."/>
            <person name="Denef V.J."/>
            <person name="McMahon K.D."/>
            <person name="Konstantinidis K.T."/>
            <person name="Eloe-Fadrosh E.A."/>
            <person name="Kyrpides N.C."/>
            <person name="Woyke T."/>
        </authorList>
    </citation>
    <scope>NUCLEOTIDE SEQUENCE</scope>
    <source>
        <strain evidence="1">GVMAG-S-1101171-111</strain>
    </source>
</reference>
<evidence type="ECO:0000313" key="1">
    <source>
        <dbReference type="EMBL" id="QHS82581.1"/>
    </source>
</evidence>
<protein>
    <recommendedName>
        <fullName evidence="2">mRNA capping enzyme adenylation domain-containing protein</fullName>
    </recommendedName>
</protein>
<dbReference type="EMBL" id="MN740803">
    <property type="protein sequence ID" value="QHS82581.1"/>
    <property type="molecule type" value="Genomic_DNA"/>
</dbReference>
<organism evidence="1">
    <name type="scientific">viral metagenome</name>
    <dbReference type="NCBI Taxonomy" id="1070528"/>
    <lineage>
        <taxon>unclassified sequences</taxon>
        <taxon>metagenomes</taxon>
        <taxon>organismal metagenomes</taxon>
    </lineage>
</organism>
<evidence type="ECO:0008006" key="2">
    <source>
        <dbReference type="Google" id="ProtNLM"/>
    </source>
</evidence>
<proteinExistence type="predicted"/>
<dbReference type="AlphaFoldDB" id="A0A6C0ATE8"/>
<dbReference type="Gene3D" id="3.30.470.30">
    <property type="entry name" value="DNA ligase/mRNA capping enzyme"/>
    <property type="match status" value="1"/>
</dbReference>
<name>A0A6C0ATE8_9ZZZZ</name>